<dbReference type="Pfam" id="PF03279">
    <property type="entry name" value="Lip_A_acyltrans"/>
    <property type="match status" value="1"/>
</dbReference>
<dbReference type="EMBL" id="OJIN01000176">
    <property type="protein sequence ID" value="SPD74849.1"/>
    <property type="molecule type" value="Genomic_DNA"/>
</dbReference>
<name>A0A445MZI5_9BACT</name>
<evidence type="ECO:0000313" key="7">
    <source>
        <dbReference type="EMBL" id="SPD74849.1"/>
    </source>
</evidence>
<evidence type="ECO:0000256" key="3">
    <source>
        <dbReference type="ARBA" id="ARBA00022519"/>
    </source>
</evidence>
<evidence type="ECO:0000256" key="5">
    <source>
        <dbReference type="ARBA" id="ARBA00023136"/>
    </source>
</evidence>
<accession>A0A445MZI5</accession>
<dbReference type="PANTHER" id="PTHR30606">
    <property type="entry name" value="LIPID A BIOSYNTHESIS LAUROYL ACYLTRANSFERASE"/>
    <property type="match status" value="1"/>
</dbReference>
<evidence type="ECO:0000256" key="6">
    <source>
        <dbReference type="ARBA" id="ARBA00023315"/>
    </source>
</evidence>
<dbReference type="GO" id="GO:0009247">
    <property type="term" value="P:glycolipid biosynthetic process"/>
    <property type="evidence" value="ECO:0007669"/>
    <property type="project" value="UniProtKB-ARBA"/>
</dbReference>
<organism evidence="7">
    <name type="scientific">uncultured Desulfobacterium sp</name>
    <dbReference type="NCBI Taxonomy" id="201089"/>
    <lineage>
        <taxon>Bacteria</taxon>
        <taxon>Pseudomonadati</taxon>
        <taxon>Thermodesulfobacteriota</taxon>
        <taxon>Desulfobacteria</taxon>
        <taxon>Desulfobacterales</taxon>
        <taxon>Desulfobacteriaceae</taxon>
        <taxon>Desulfobacterium</taxon>
        <taxon>environmental samples</taxon>
    </lineage>
</organism>
<keyword evidence="3" id="KW-0997">Cell inner membrane</keyword>
<evidence type="ECO:0000256" key="4">
    <source>
        <dbReference type="ARBA" id="ARBA00022679"/>
    </source>
</evidence>
<reference evidence="7" key="1">
    <citation type="submission" date="2018-01" db="EMBL/GenBank/DDBJ databases">
        <authorList>
            <person name="Regsiter A."/>
            <person name="William W."/>
        </authorList>
    </citation>
    <scope>NUCLEOTIDE SEQUENCE</scope>
    <source>
        <strain evidence="7">TRIP AH-1</strain>
    </source>
</reference>
<dbReference type="CDD" id="cd07984">
    <property type="entry name" value="LPLAT_LABLAT-like"/>
    <property type="match status" value="1"/>
</dbReference>
<sequence length="330" mass="37988">MFRVTLKYANRENAPLACPIPDLFDNRHGGKMIWPRKLYLAIFYLFARLTPRAYQLWHVRIVARIFFFFMKKNRRAIEENLAVVLNRSADDQAVRSTAIRTFQNYGLYLVDYVRLNRLSDYLLPEEEGQHHIKQVLSEGNGAILIMPHLGHWELGGVLFAMRQCPIHALTIKDPETEVQEFRDKMRATLGIHTLHIDPANFGNVLRLVKLLKGNQVIAMLGDRFEGGKSVEVFFFGRKVVFPSGAVALALNSGAPLIPVFTVLKPDGRYLSWMEKPIRVTRTQGVSSGQLIAQKTQELAAVFEKVISRYPDQWYHFFNYWERYASKDSTA</sequence>
<comment type="subcellular location">
    <subcellularLocation>
        <location evidence="1">Cell inner membrane</location>
    </subcellularLocation>
</comment>
<dbReference type="PANTHER" id="PTHR30606:SF9">
    <property type="entry name" value="LIPID A BIOSYNTHESIS LAUROYLTRANSFERASE"/>
    <property type="match status" value="1"/>
</dbReference>
<dbReference type="GO" id="GO:0016746">
    <property type="term" value="F:acyltransferase activity"/>
    <property type="evidence" value="ECO:0007669"/>
    <property type="project" value="UniProtKB-KW"/>
</dbReference>
<dbReference type="InterPro" id="IPR004960">
    <property type="entry name" value="LipA_acyltrans"/>
</dbReference>
<dbReference type="GO" id="GO:0005886">
    <property type="term" value="C:plasma membrane"/>
    <property type="evidence" value="ECO:0007669"/>
    <property type="project" value="UniProtKB-SubCell"/>
</dbReference>
<keyword evidence="5" id="KW-0472">Membrane</keyword>
<evidence type="ECO:0000256" key="2">
    <source>
        <dbReference type="ARBA" id="ARBA00022475"/>
    </source>
</evidence>
<evidence type="ECO:0000256" key="1">
    <source>
        <dbReference type="ARBA" id="ARBA00004533"/>
    </source>
</evidence>
<keyword evidence="6 7" id="KW-0012">Acyltransferase</keyword>
<gene>
    <name evidence="7" type="ORF">PITCH_A350058</name>
</gene>
<keyword evidence="2" id="KW-1003">Cell membrane</keyword>
<dbReference type="AlphaFoldDB" id="A0A445MZI5"/>
<proteinExistence type="predicted"/>
<protein>
    <submittedName>
        <fullName evidence="7">Putative Acyltransferase</fullName>
    </submittedName>
</protein>
<keyword evidence="4 7" id="KW-0808">Transferase</keyword>